<dbReference type="GO" id="GO:0016780">
    <property type="term" value="F:phosphotransferase activity, for other substituted phosphate groups"/>
    <property type="evidence" value="ECO:0007669"/>
    <property type="project" value="TreeGrafter"/>
</dbReference>
<evidence type="ECO:0000256" key="2">
    <source>
        <dbReference type="ARBA" id="ARBA00023169"/>
    </source>
</evidence>
<sequence length="224" mass="24890">MNAFDMPIGRLAMRCVSHGRGRRALDMIAASLGLIVLSPLMLLIVAALLIEGGRPVLFIQPRIGAGGQLFRMYKFRKFYPQCDAAGLALTLANDARMTTVGRFLAFSKMDELPQLWNVLKGDMALVGPRPESLSFADCFRDGYEAVLQYKPGLFGPAQIIFRHEAHFYPRDVEPTVFYKEVLFPAKARIDLSYYARRTILSDTALIIRGVFIVLGVAVDRSTGA</sequence>
<keyword evidence="3" id="KW-0812">Transmembrane</keyword>
<reference evidence="9 10" key="1">
    <citation type="submission" date="2014-08" db="EMBL/GenBank/DDBJ databases">
        <authorList>
            <person name="Moulin Lionel"/>
        </authorList>
    </citation>
    <scope>NUCLEOTIDE SEQUENCE [LARGE SCALE GENOMIC DNA]</scope>
</reference>
<dbReference type="AlphaFoldDB" id="A0A090EMZ8"/>
<feature type="domain" description="Bacterial sugar transferase" evidence="4">
    <location>
        <begin position="22"/>
        <end position="214"/>
    </location>
</feature>
<gene>
    <name evidence="5" type="ORF">MPL3356_140166</name>
    <name evidence="7" type="ORF">MPL3365_230229</name>
    <name evidence="6" type="ORF">MPLDJ20_150152</name>
</gene>
<keyword evidence="3" id="KW-1133">Transmembrane helix</keyword>
<keyword evidence="8" id="KW-1185">Reference proteome</keyword>
<feature type="transmembrane region" description="Helical" evidence="3">
    <location>
        <begin position="27"/>
        <end position="50"/>
    </location>
</feature>
<dbReference type="Proteomes" id="UP000046373">
    <property type="component" value="Unassembled WGS sequence"/>
</dbReference>
<dbReference type="PANTHER" id="PTHR30576">
    <property type="entry name" value="COLANIC BIOSYNTHESIS UDP-GLUCOSE LIPID CARRIER TRANSFERASE"/>
    <property type="match status" value="1"/>
</dbReference>
<keyword evidence="3" id="KW-0472">Membrane</keyword>
<dbReference type="Proteomes" id="UP000045285">
    <property type="component" value="Unassembled WGS sequence"/>
</dbReference>
<keyword evidence="6" id="KW-0808">Transferase</keyword>
<dbReference type="EMBL" id="CCNB01000007">
    <property type="protein sequence ID" value="CDX32432.1"/>
    <property type="molecule type" value="Genomic_DNA"/>
</dbReference>
<dbReference type="Pfam" id="PF02397">
    <property type="entry name" value="Bac_transf"/>
    <property type="match status" value="1"/>
</dbReference>
<evidence type="ECO:0000313" key="7">
    <source>
        <dbReference type="EMBL" id="CDX56445.1"/>
    </source>
</evidence>
<evidence type="ECO:0000313" key="9">
    <source>
        <dbReference type="Proteomes" id="UP000046122"/>
    </source>
</evidence>
<keyword evidence="2" id="KW-0270">Exopolysaccharide synthesis</keyword>
<dbReference type="PANTHER" id="PTHR30576:SF0">
    <property type="entry name" value="UNDECAPRENYL-PHOSPHATE N-ACETYLGALACTOSAMINYL 1-PHOSPHATE TRANSFERASE-RELATED"/>
    <property type="match status" value="1"/>
</dbReference>
<protein>
    <submittedName>
        <fullName evidence="6">Sugar transferase</fullName>
    </submittedName>
</protein>
<dbReference type="STRING" id="69974.MPLDJ20_150152"/>
<dbReference type="GO" id="GO:0000271">
    <property type="term" value="P:polysaccharide biosynthetic process"/>
    <property type="evidence" value="ECO:0007669"/>
    <property type="project" value="UniProtKB-KW"/>
</dbReference>
<dbReference type="EMBL" id="CCMZ01000006">
    <property type="protein sequence ID" value="CDX13362.1"/>
    <property type="molecule type" value="Genomic_DNA"/>
</dbReference>
<dbReference type="Proteomes" id="UP000046122">
    <property type="component" value="Unassembled WGS sequence"/>
</dbReference>
<evidence type="ECO:0000256" key="3">
    <source>
        <dbReference type="SAM" id="Phobius"/>
    </source>
</evidence>
<dbReference type="EMBL" id="CCNE01000016">
    <property type="protein sequence ID" value="CDX56445.1"/>
    <property type="molecule type" value="Genomic_DNA"/>
</dbReference>
<evidence type="ECO:0000313" key="5">
    <source>
        <dbReference type="EMBL" id="CDX13362.1"/>
    </source>
</evidence>
<dbReference type="GeneID" id="31889440"/>
<comment type="similarity">
    <text evidence="1">Belongs to the bacterial sugar transferase family.</text>
</comment>
<accession>A0A090EMZ8</accession>
<organism evidence="6 10">
    <name type="scientific">Mesorhizobium plurifarium</name>
    <dbReference type="NCBI Taxonomy" id="69974"/>
    <lineage>
        <taxon>Bacteria</taxon>
        <taxon>Pseudomonadati</taxon>
        <taxon>Pseudomonadota</taxon>
        <taxon>Alphaproteobacteria</taxon>
        <taxon>Hyphomicrobiales</taxon>
        <taxon>Phyllobacteriaceae</taxon>
        <taxon>Mesorhizobium</taxon>
    </lineage>
</organism>
<name>A0A090EMZ8_MESPL</name>
<dbReference type="InterPro" id="IPR003362">
    <property type="entry name" value="Bact_transf"/>
</dbReference>
<evidence type="ECO:0000256" key="1">
    <source>
        <dbReference type="ARBA" id="ARBA00006464"/>
    </source>
</evidence>
<evidence type="ECO:0000313" key="6">
    <source>
        <dbReference type="EMBL" id="CDX32432.1"/>
    </source>
</evidence>
<evidence type="ECO:0000313" key="10">
    <source>
        <dbReference type="Proteomes" id="UP000046373"/>
    </source>
</evidence>
<proteinExistence type="inferred from homology"/>
<evidence type="ECO:0000313" key="8">
    <source>
        <dbReference type="Proteomes" id="UP000045285"/>
    </source>
</evidence>
<reference evidence="8" key="2">
    <citation type="submission" date="2014-08" db="EMBL/GenBank/DDBJ databases">
        <authorList>
            <person name="Moulin L."/>
        </authorList>
    </citation>
    <scope>NUCLEOTIDE SEQUENCE [LARGE SCALE GENOMIC DNA]</scope>
</reference>
<evidence type="ECO:0000259" key="4">
    <source>
        <dbReference type="Pfam" id="PF02397"/>
    </source>
</evidence>